<dbReference type="PANTHER" id="PTHR10609">
    <property type="entry name" value="BIOTINIDASE-RELATED"/>
    <property type="match status" value="1"/>
</dbReference>
<evidence type="ECO:0000259" key="2">
    <source>
        <dbReference type="Pfam" id="PF19018"/>
    </source>
</evidence>
<accession>A0AAN7VSJ8</accession>
<dbReference type="InterPro" id="IPR043957">
    <property type="entry name" value="Vanin_C"/>
</dbReference>
<dbReference type="PANTHER" id="PTHR10609:SF14">
    <property type="entry name" value="BIOTINIDASE"/>
    <property type="match status" value="1"/>
</dbReference>
<comment type="caution">
    <text evidence="3">The sequence shown here is derived from an EMBL/GenBank/DDBJ whole genome shotgun (WGS) entry which is preliminary data.</text>
</comment>
<evidence type="ECO:0000313" key="4">
    <source>
        <dbReference type="Proteomes" id="UP001329430"/>
    </source>
</evidence>
<name>A0AAN7VSJ8_9COLE</name>
<reference evidence="3 4" key="1">
    <citation type="journal article" date="2024" name="Insects">
        <title>An Improved Chromosome-Level Genome Assembly of the Firefly Pyrocoelia pectoralis.</title>
        <authorList>
            <person name="Fu X."/>
            <person name="Meyer-Rochow V.B."/>
            <person name="Ballantyne L."/>
            <person name="Zhu X."/>
        </authorList>
    </citation>
    <scope>NUCLEOTIDE SEQUENCE [LARGE SCALE GENOMIC DNA]</scope>
    <source>
        <strain evidence="3">XCY_ONT2</strain>
    </source>
</reference>
<dbReference type="Pfam" id="PF19018">
    <property type="entry name" value="Vanin_C"/>
    <property type="match status" value="1"/>
</dbReference>
<keyword evidence="4" id="KW-1185">Reference proteome</keyword>
<feature type="domain" description="Vanin C-terminal" evidence="2">
    <location>
        <begin position="140"/>
        <end position="304"/>
    </location>
</feature>
<dbReference type="GO" id="GO:0016787">
    <property type="term" value="F:hydrolase activity"/>
    <property type="evidence" value="ECO:0007669"/>
    <property type="project" value="UniProtKB-KW"/>
</dbReference>
<dbReference type="InterPro" id="IPR040154">
    <property type="entry name" value="Biotinidase/VNN"/>
</dbReference>
<sequence length="339" mass="37335">MFISGDILYQTPAQDILGNPTVTDVVYSSSWKSELPFWQSNSLQHGYAKSNKVNLLASSRNDPSVGYGGSGIYLANGKIAETYLSGERRSKLIIQQIPKGGERKEHFTSCQGSSALTTQGFHLGIGKQLPDVTLFRTTAVDLSNYTFKSLNLLNKTISETICSGESNFCCNFHIVVSKHTTVFQNYIYKLVAFYGVTRYGLSTTVGERICGLVACLDESNQSCGGRNLLSPTGISFESISIKGQFNPNHAHYQPSTLKFDLTPATDYLYCTEQIARNEIEVSLITTTRHDSLLSFGILGRVYINDNTYAGAINTATIRGANSLVFTQVSIIYILCYLYT</sequence>
<evidence type="ECO:0000256" key="1">
    <source>
        <dbReference type="ARBA" id="ARBA00022801"/>
    </source>
</evidence>
<dbReference type="Gene3D" id="3.60.110.10">
    <property type="entry name" value="Carbon-nitrogen hydrolase"/>
    <property type="match status" value="1"/>
</dbReference>
<protein>
    <recommendedName>
        <fullName evidence="2">Vanin C-terminal domain-containing protein</fullName>
    </recommendedName>
</protein>
<keyword evidence="1" id="KW-0378">Hydrolase</keyword>
<dbReference type="Proteomes" id="UP001329430">
    <property type="component" value="Chromosome 2"/>
</dbReference>
<dbReference type="EMBL" id="JAVRBK010000002">
    <property type="protein sequence ID" value="KAK5648889.1"/>
    <property type="molecule type" value="Genomic_DNA"/>
</dbReference>
<organism evidence="3 4">
    <name type="scientific">Pyrocoelia pectoralis</name>
    <dbReference type="NCBI Taxonomy" id="417401"/>
    <lineage>
        <taxon>Eukaryota</taxon>
        <taxon>Metazoa</taxon>
        <taxon>Ecdysozoa</taxon>
        <taxon>Arthropoda</taxon>
        <taxon>Hexapoda</taxon>
        <taxon>Insecta</taxon>
        <taxon>Pterygota</taxon>
        <taxon>Neoptera</taxon>
        <taxon>Endopterygota</taxon>
        <taxon>Coleoptera</taxon>
        <taxon>Polyphaga</taxon>
        <taxon>Elateriformia</taxon>
        <taxon>Elateroidea</taxon>
        <taxon>Lampyridae</taxon>
        <taxon>Lampyrinae</taxon>
        <taxon>Pyrocoelia</taxon>
    </lineage>
</organism>
<dbReference type="InterPro" id="IPR036526">
    <property type="entry name" value="C-N_Hydrolase_sf"/>
</dbReference>
<evidence type="ECO:0000313" key="3">
    <source>
        <dbReference type="EMBL" id="KAK5648889.1"/>
    </source>
</evidence>
<proteinExistence type="predicted"/>
<dbReference type="AlphaFoldDB" id="A0AAN7VSJ8"/>
<gene>
    <name evidence="3" type="ORF">RI129_003781</name>
</gene>